<dbReference type="EMBL" id="QSFD01000008">
    <property type="protein sequence ID" value="RHA17704.1"/>
    <property type="molecule type" value="Genomic_DNA"/>
</dbReference>
<organism evidence="1 3">
    <name type="scientific">Eubacterium ventriosum</name>
    <dbReference type="NCBI Taxonomy" id="39496"/>
    <lineage>
        <taxon>Bacteria</taxon>
        <taxon>Bacillati</taxon>
        <taxon>Bacillota</taxon>
        <taxon>Clostridia</taxon>
        <taxon>Eubacteriales</taxon>
        <taxon>Eubacteriaceae</taxon>
        <taxon>Eubacterium</taxon>
    </lineage>
</organism>
<evidence type="ECO:0000313" key="2">
    <source>
        <dbReference type="EMBL" id="RHF90770.1"/>
    </source>
</evidence>
<dbReference type="Proteomes" id="UP000284779">
    <property type="component" value="Unassembled WGS sequence"/>
</dbReference>
<evidence type="ECO:0000313" key="4">
    <source>
        <dbReference type="Proteomes" id="UP000286186"/>
    </source>
</evidence>
<keyword evidence="3" id="KW-1185">Reference proteome</keyword>
<dbReference type="RefSeq" id="WP_117970986.1">
    <property type="nucleotide sequence ID" value="NZ_CATWJF010000024.1"/>
</dbReference>
<evidence type="ECO:0000313" key="1">
    <source>
        <dbReference type="EMBL" id="RHA17704.1"/>
    </source>
</evidence>
<sequence>MGEIISKNECKKIKSEIEKSKYCIIKGKVEGLVVDLEEMKENLVTNVKKIIVPKKRMNLHTLLFSTNNIVDVDIFFKYIGQFSEGSMELYIYKTENESLDEKMYLCVKVIDEESILIERNIDG</sequence>
<accession>A0A413R6Q5</accession>
<reference evidence="3 4" key="1">
    <citation type="submission" date="2018-08" db="EMBL/GenBank/DDBJ databases">
        <title>A genome reference for cultivated species of the human gut microbiota.</title>
        <authorList>
            <person name="Zou Y."/>
            <person name="Xue W."/>
            <person name="Luo G."/>
        </authorList>
    </citation>
    <scope>NUCLEOTIDE SEQUENCE [LARGE SCALE GENOMIC DNA]</scope>
    <source>
        <strain evidence="2 4">AM23-22</strain>
        <strain evidence="1 3">AM44-11BH</strain>
    </source>
</reference>
<comment type="caution">
    <text evidence="1">The sequence shown here is derived from an EMBL/GenBank/DDBJ whole genome shotgun (WGS) entry which is preliminary data.</text>
</comment>
<dbReference type="Proteomes" id="UP000286186">
    <property type="component" value="Unassembled WGS sequence"/>
</dbReference>
<protein>
    <submittedName>
        <fullName evidence="1">Uncharacterized protein</fullName>
    </submittedName>
</protein>
<proteinExistence type="predicted"/>
<gene>
    <name evidence="2" type="ORF">DW652_00740</name>
    <name evidence="1" type="ORF">DW944_08715</name>
</gene>
<evidence type="ECO:0000313" key="3">
    <source>
        <dbReference type="Proteomes" id="UP000284779"/>
    </source>
</evidence>
<name>A0A413R6Q5_9FIRM</name>
<dbReference type="EMBL" id="QRHR01000001">
    <property type="protein sequence ID" value="RHF90770.1"/>
    <property type="molecule type" value="Genomic_DNA"/>
</dbReference>
<dbReference type="AlphaFoldDB" id="A0A413R6Q5"/>